<gene>
    <name evidence="1" type="primary">Dsec\GM11094</name>
    <name evidence="1" type="ORF">Dsec_GM11094</name>
</gene>
<name>B4ILK6_DROSE</name>
<organism evidence="2">
    <name type="scientific">Drosophila sechellia</name>
    <name type="common">Fruit fly</name>
    <dbReference type="NCBI Taxonomy" id="7238"/>
    <lineage>
        <taxon>Eukaryota</taxon>
        <taxon>Metazoa</taxon>
        <taxon>Ecdysozoa</taxon>
        <taxon>Arthropoda</taxon>
        <taxon>Hexapoda</taxon>
        <taxon>Insecta</taxon>
        <taxon>Pterygota</taxon>
        <taxon>Neoptera</taxon>
        <taxon>Endopterygota</taxon>
        <taxon>Diptera</taxon>
        <taxon>Brachycera</taxon>
        <taxon>Muscomorpha</taxon>
        <taxon>Ephydroidea</taxon>
        <taxon>Drosophilidae</taxon>
        <taxon>Drosophila</taxon>
        <taxon>Sophophora</taxon>
    </lineage>
</organism>
<keyword evidence="2" id="KW-1185">Reference proteome</keyword>
<sequence length="64" mass="7460">MGKSWLCSIKKDNFPAIEVVGMRKTLSEIIDQTTDETESVWMHYKRSSEGDRLWRSNAPALKTW</sequence>
<accession>B4ILK6</accession>
<dbReference type="PhylomeDB" id="B4ILK6"/>
<dbReference type="Proteomes" id="UP000001292">
    <property type="component" value="Unassembled WGS sequence"/>
</dbReference>
<evidence type="ECO:0000313" key="1">
    <source>
        <dbReference type="EMBL" id="EDW53894.1"/>
    </source>
</evidence>
<dbReference type="AlphaFoldDB" id="B4ILK6"/>
<protein>
    <submittedName>
        <fullName evidence="1">GM11094</fullName>
    </submittedName>
</protein>
<evidence type="ECO:0000313" key="2">
    <source>
        <dbReference type="Proteomes" id="UP000001292"/>
    </source>
</evidence>
<dbReference type="EMBL" id="CH480874">
    <property type="protein sequence ID" value="EDW53894.1"/>
    <property type="molecule type" value="Genomic_DNA"/>
</dbReference>
<proteinExistence type="predicted"/>
<dbReference type="HOGENOM" id="CLU_2869995_0_0_1"/>
<reference evidence="1 2" key="1">
    <citation type="journal article" date="2007" name="Nature">
        <title>Evolution of genes and genomes on the Drosophila phylogeny.</title>
        <authorList>
            <consortium name="Drosophila 12 Genomes Consortium"/>
            <person name="Clark A.G."/>
            <person name="Eisen M.B."/>
            <person name="Smith D.R."/>
            <person name="Bergman C.M."/>
            <person name="Oliver B."/>
            <person name="Markow T.A."/>
            <person name="Kaufman T.C."/>
            <person name="Kellis M."/>
            <person name="Gelbart W."/>
            <person name="Iyer V.N."/>
            <person name="Pollard D.A."/>
            <person name="Sackton T.B."/>
            <person name="Larracuente A.M."/>
            <person name="Singh N.D."/>
            <person name="Abad J.P."/>
            <person name="Abt D.N."/>
            <person name="Adryan B."/>
            <person name="Aguade M."/>
            <person name="Akashi H."/>
            <person name="Anderson W.W."/>
            <person name="Aquadro C.F."/>
            <person name="Ardell D.H."/>
            <person name="Arguello R."/>
            <person name="Artieri C.G."/>
            <person name="Barbash D.A."/>
            <person name="Barker D."/>
            <person name="Barsanti P."/>
            <person name="Batterham P."/>
            <person name="Batzoglou S."/>
            <person name="Begun D."/>
            <person name="Bhutkar A."/>
            <person name="Blanco E."/>
            <person name="Bosak S.A."/>
            <person name="Bradley R.K."/>
            <person name="Brand A.D."/>
            <person name="Brent M.R."/>
            <person name="Brooks A.N."/>
            <person name="Brown R.H."/>
            <person name="Butlin R.K."/>
            <person name="Caggese C."/>
            <person name="Calvi B.R."/>
            <person name="Bernardo de Carvalho A."/>
            <person name="Caspi A."/>
            <person name="Castrezana S."/>
            <person name="Celniker S.E."/>
            <person name="Chang J.L."/>
            <person name="Chapple C."/>
            <person name="Chatterji S."/>
            <person name="Chinwalla A."/>
            <person name="Civetta A."/>
            <person name="Clifton S.W."/>
            <person name="Comeron J.M."/>
            <person name="Costello J.C."/>
            <person name="Coyne J.A."/>
            <person name="Daub J."/>
            <person name="David R.G."/>
            <person name="Delcher A.L."/>
            <person name="Delehaunty K."/>
            <person name="Do C.B."/>
            <person name="Ebling H."/>
            <person name="Edwards K."/>
            <person name="Eickbush T."/>
            <person name="Evans J.D."/>
            <person name="Filipski A."/>
            <person name="Findeiss S."/>
            <person name="Freyhult E."/>
            <person name="Fulton L."/>
            <person name="Fulton R."/>
            <person name="Garcia A.C."/>
            <person name="Gardiner A."/>
            <person name="Garfield D.A."/>
            <person name="Garvin B.E."/>
            <person name="Gibson G."/>
            <person name="Gilbert D."/>
            <person name="Gnerre S."/>
            <person name="Godfrey J."/>
            <person name="Good R."/>
            <person name="Gotea V."/>
            <person name="Gravely B."/>
            <person name="Greenberg A.J."/>
            <person name="Griffiths-Jones S."/>
            <person name="Gross S."/>
            <person name="Guigo R."/>
            <person name="Gustafson E.A."/>
            <person name="Haerty W."/>
            <person name="Hahn M.W."/>
            <person name="Halligan D.L."/>
            <person name="Halpern A.L."/>
            <person name="Halter G.M."/>
            <person name="Han M.V."/>
            <person name="Heger A."/>
            <person name="Hillier L."/>
            <person name="Hinrichs A.S."/>
            <person name="Holmes I."/>
            <person name="Hoskins R.A."/>
            <person name="Hubisz M.J."/>
            <person name="Hultmark D."/>
            <person name="Huntley M.A."/>
            <person name="Jaffe D.B."/>
            <person name="Jagadeeshan S."/>
            <person name="Jeck W.R."/>
            <person name="Johnson J."/>
            <person name="Jones C.D."/>
            <person name="Jordan W.C."/>
            <person name="Karpen G.H."/>
            <person name="Kataoka E."/>
            <person name="Keightley P.D."/>
            <person name="Kheradpour P."/>
            <person name="Kirkness E.F."/>
            <person name="Koerich L.B."/>
            <person name="Kristiansen K."/>
            <person name="Kudrna D."/>
            <person name="Kulathinal R.J."/>
            <person name="Kumar S."/>
            <person name="Kwok R."/>
            <person name="Lander E."/>
            <person name="Langley C.H."/>
            <person name="Lapoint R."/>
            <person name="Lazzaro B.P."/>
            <person name="Lee S.J."/>
            <person name="Levesque L."/>
            <person name="Li R."/>
            <person name="Lin C.F."/>
            <person name="Lin M.F."/>
            <person name="Lindblad-Toh K."/>
            <person name="Llopart A."/>
            <person name="Long M."/>
            <person name="Low L."/>
            <person name="Lozovsky E."/>
            <person name="Lu J."/>
            <person name="Luo M."/>
            <person name="Machado C.A."/>
            <person name="Makalowski W."/>
            <person name="Marzo M."/>
            <person name="Matsuda M."/>
            <person name="Matzkin L."/>
            <person name="McAllister B."/>
            <person name="McBride C.S."/>
            <person name="McKernan B."/>
            <person name="McKernan K."/>
            <person name="Mendez-Lago M."/>
            <person name="Minx P."/>
            <person name="Mollenhauer M.U."/>
            <person name="Montooth K."/>
            <person name="Mount S.M."/>
            <person name="Mu X."/>
            <person name="Myers E."/>
            <person name="Negre B."/>
            <person name="Newfeld S."/>
            <person name="Nielsen R."/>
            <person name="Noor M.A."/>
            <person name="O'Grady P."/>
            <person name="Pachter L."/>
            <person name="Papaceit M."/>
            <person name="Parisi M.J."/>
            <person name="Parisi M."/>
            <person name="Parts L."/>
            <person name="Pedersen J.S."/>
            <person name="Pesole G."/>
            <person name="Phillippy A.M."/>
            <person name="Ponting C.P."/>
            <person name="Pop M."/>
            <person name="Porcelli D."/>
            <person name="Powell J.R."/>
            <person name="Prohaska S."/>
            <person name="Pruitt K."/>
            <person name="Puig M."/>
            <person name="Quesneville H."/>
            <person name="Ram K.R."/>
            <person name="Rand D."/>
            <person name="Rasmussen M.D."/>
            <person name="Reed L.K."/>
            <person name="Reenan R."/>
            <person name="Reily A."/>
            <person name="Remington K.A."/>
            <person name="Rieger T.T."/>
            <person name="Ritchie M.G."/>
            <person name="Robin C."/>
            <person name="Rogers Y.H."/>
            <person name="Rohde C."/>
            <person name="Rozas J."/>
            <person name="Rubenfield M.J."/>
            <person name="Ruiz A."/>
            <person name="Russo S."/>
            <person name="Salzberg S.L."/>
            <person name="Sanchez-Gracia A."/>
            <person name="Saranga D.J."/>
            <person name="Sato H."/>
            <person name="Schaeffer S.W."/>
            <person name="Schatz M.C."/>
            <person name="Schlenke T."/>
            <person name="Schwartz R."/>
            <person name="Segarra C."/>
            <person name="Singh R.S."/>
            <person name="Sirot L."/>
            <person name="Sirota M."/>
            <person name="Sisneros N.B."/>
            <person name="Smith C.D."/>
            <person name="Smith T.F."/>
            <person name="Spieth J."/>
            <person name="Stage D.E."/>
            <person name="Stark A."/>
            <person name="Stephan W."/>
            <person name="Strausberg R.L."/>
            <person name="Strempel S."/>
            <person name="Sturgill D."/>
            <person name="Sutton G."/>
            <person name="Sutton G.G."/>
            <person name="Tao W."/>
            <person name="Teichmann S."/>
            <person name="Tobari Y.N."/>
            <person name="Tomimura Y."/>
            <person name="Tsolas J.M."/>
            <person name="Valente V.L."/>
            <person name="Venter E."/>
            <person name="Venter J.C."/>
            <person name="Vicario S."/>
            <person name="Vieira F.G."/>
            <person name="Vilella A.J."/>
            <person name="Villasante A."/>
            <person name="Walenz B."/>
            <person name="Wang J."/>
            <person name="Wasserman M."/>
            <person name="Watts T."/>
            <person name="Wilson D."/>
            <person name="Wilson R.K."/>
            <person name="Wing R.A."/>
            <person name="Wolfner M.F."/>
            <person name="Wong A."/>
            <person name="Wong G.K."/>
            <person name="Wu C.I."/>
            <person name="Wu G."/>
            <person name="Yamamoto D."/>
            <person name="Yang H.P."/>
            <person name="Yang S.P."/>
            <person name="Yorke J.A."/>
            <person name="Yoshida K."/>
            <person name="Zdobnov E."/>
            <person name="Zhang P."/>
            <person name="Zhang Y."/>
            <person name="Zimin A.V."/>
            <person name="Baldwin J."/>
            <person name="Abdouelleil A."/>
            <person name="Abdulkadir J."/>
            <person name="Abebe A."/>
            <person name="Abera B."/>
            <person name="Abreu J."/>
            <person name="Acer S.C."/>
            <person name="Aftuck L."/>
            <person name="Alexander A."/>
            <person name="An P."/>
            <person name="Anderson E."/>
            <person name="Anderson S."/>
            <person name="Arachi H."/>
            <person name="Azer M."/>
            <person name="Bachantsang P."/>
            <person name="Barry A."/>
            <person name="Bayul T."/>
            <person name="Berlin A."/>
            <person name="Bessette D."/>
            <person name="Bloom T."/>
            <person name="Blye J."/>
            <person name="Boguslavskiy L."/>
            <person name="Bonnet C."/>
            <person name="Boukhgalter B."/>
            <person name="Bourzgui I."/>
            <person name="Brown A."/>
            <person name="Cahill P."/>
            <person name="Channer S."/>
            <person name="Cheshatsang Y."/>
            <person name="Chuda L."/>
            <person name="Citroen M."/>
            <person name="Collymore A."/>
            <person name="Cooke P."/>
            <person name="Costello M."/>
            <person name="D'Aco K."/>
            <person name="Daza R."/>
            <person name="De Haan G."/>
            <person name="DeGray S."/>
            <person name="DeMaso C."/>
            <person name="Dhargay N."/>
            <person name="Dooley K."/>
            <person name="Dooley E."/>
            <person name="Doricent M."/>
            <person name="Dorje P."/>
            <person name="Dorjee K."/>
            <person name="Dupes A."/>
            <person name="Elong R."/>
            <person name="Falk J."/>
            <person name="Farina A."/>
            <person name="Faro S."/>
            <person name="Ferguson D."/>
            <person name="Fisher S."/>
            <person name="Foley C.D."/>
            <person name="Franke A."/>
            <person name="Friedrich D."/>
            <person name="Gadbois L."/>
            <person name="Gearin G."/>
            <person name="Gearin C.R."/>
            <person name="Giannoukos G."/>
            <person name="Goode T."/>
            <person name="Graham J."/>
            <person name="Grandbois E."/>
            <person name="Grewal S."/>
            <person name="Gyaltsen K."/>
            <person name="Hafez N."/>
            <person name="Hagos B."/>
            <person name="Hall J."/>
            <person name="Henson C."/>
            <person name="Hollinger A."/>
            <person name="Honan T."/>
            <person name="Huard M.D."/>
            <person name="Hughes L."/>
            <person name="Hurhula B."/>
            <person name="Husby M.E."/>
            <person name="Kamat A."/>
            <person name="Kanga B."/>
            <person name="Kashin S."/>
            <person name="Khazanovich D."/>
            <person name="Kisner P."/>
            <person name="Lance K."/>
            <person name="Lara M."/>
            <person name="Lee W."/>
            <person name="Lennon N."/>
            <person name="Letendre F."/>
            <person name="LeVine R."/>
            <person name="Lipovsky A."/>
            <person name="Liu X."/>
            <person name="Liu J."/>
            <person name="Liu S."/>
            <person name="Lokyitsang T."/>
            <person name="Lokyitsang Y."/>
            <person name="Lubonja R."/>
            <person name="Lui A."/>
            <person name="MacDonald P."/>
            <person name="Magnisalis V."/>
            <person name="Maru K."/>
            <person name="Matthews C."/>
            <person name="McCusker W."/>
            <person name="McDonough S."/>
            <person name="Mehta T."/>
            <person name="Meldrim J."/>
            <person name="Meneus L."/>
            <person name="Mihai O."/>
            <person name="Mihalev A."/>
            <person name="Mihova T."/>
            <person name="Mittelman R."/>
            <person name="Mlenga V."/>
            <person name="Montmayeur A."/>
            <person name="Mulrain L."/>
            <person name="Navidi A."/>
            <person name="Naylor J."/>
            <person name="Negash T."/>
            <person name="Nguyen T."/>
            <person name="Nguyen N."/>
            <person name="Nicol R."/>
            <person name="Norbu C."/>
            <person name="Norbu N."/>
            <person name="Novod N."/>
            <person name="O'Neill B."/>
            <person name="Osman S."/>
            <person name="Markiewicz E."/>
            <person name="Oyono O.L."/>
            <person name="Patti C."/>
            <person name="Phunkhang P."/>
            <person name="Pierre F."/>
            <person name="Priest M."/>
            <person name="Raghuraman S."/>
            <person name="Rege F."/>
            <person name="Reyes R."/>
            <person name="Rise C."/>
            <person name="Rogov P."/>
            <person name="Ross K."/>
            <person name="Ryan E."/>
            <person name="Settipalli S."/>
            <person name="Shea T."/>
            <person name="Sherpa N."/>
            <person name="Shi L."/>
            <person name="Shih D."/>
            <person name="Sparrow T."/>
            <person name="Spaulding J."/>
            <person name="Stalker J."/>
            <person name="Stange-Thomann N."/>
            <person name="Stavropoulos S."/>
            <person name="Stone C."/>
            <person name="Strader C."/>
            <person name="Tesfaye S."/>
            <person name="Thomson T."/>
            <person name="Thoulutsang Y."/>
            <person name="Thoulutsang D."/>
            <person name="Topham K."/>
            <person name="Topping I."/>
            <person name="Tsamla T."/>
            <person name="Vassiliev H."/>
            <person name="Vo A."/>
            <person name="Wangchuk T."/>
            <person name="Wangdi T."/>
            <person name="Weiand M."/>
            <person name="Wilkinson J."/>
            <person name="Wilson A."/>
            <person name="Yadav S."/>
            <person name="Young G."/>
            <person name="Yu Q."/>
            <person name="Zembek L."/>
            <person name="Zhong D."/>
            <person name="Zimmer A."/>
            <person name="Zwirko Z."/>
            <person name="Jaffe D.B."/>
            <person name="Alvarez P."/>
            <person name="Brockman W."/>
            <person name="Butler J."/>
            <person name="Chin C."/>
            <person name="Gnerre S."/>
            <person name="Grabherr M."/>
            <person name="Kleber M."/>
            <person name="Mauceli E."/>
            <person name="MacCallum I."/>
        </authorList>
    </citation>
    <scope>NUCLEOTIDE SEQUENCE [LARGE SCALE GENOMIC DNA]</scope>
    <source>
        <strain evidence="2">Rob3c / Tucson 14021-0248.25</strain>
    </source>
</reference>